<accession>A0AAD7CU88</accession>
<organism evidence="1 2">
    <name type="scientific">Mycena rosella</name>
    <name type="common">Pink bonnet</name>
    <name type="synonym">Agaricus rosellus</name>
    <dbReference type="NCBI Taxonomy" id="1033263"/>
    <lineage>
        <taxon>Eukaryota</taxon>
        <taxon>Fungi</taxon>
        <taxon>Dikarya</taxon>
        <taxon>Basidiomycota</taxon>
        <taxon>Agaricomycotina</taxon>
        <taxon>Agaricomycetes</taxon>
        <taxon>Agaricomycetidae</taxon>
        <taxon>Agaricales</taxon>
        <taxon>Marasmiineae</taxon>
        <taxon>Mycenaceae</taxon>
        <taxon>Mycena</taxon>
    </lineage>
</organism>
<protein>
    <submittedName>
        <fullName evidence="1">Uncharacterized protein</fullName>
    </submittedName>
</protein>
<dbReference type="Proteomes" id="UP001221757">
    <property type="component" value="Unassembled WGS sequence"/>
</dbReference>
<reference evidence="1" key="1">
    <citation type="submission" date="2023-03" db="EMBL/GenBank/DDBJ databases">
        <title>Massive genome expansion in bonnet fungi (Mycena s.s.) driven by repeated elements and novel gene families across ecological guilds.</title>
        <authorList>
            <consortium name="Lawrence Berkeley National Laboratory"/>
            <person name="Harder C.B."/>
            <person name="Miyauchi S."/>
            <person name="Viragh M."/>
            <person name="Kuo A."/>
            <person name="Thoen E."/>
            <person name="Andreopoulos B."/>
            <person name="Lu D."/>
            <person name="Skrede I."/>
            <person name="Drula E."/>
            <person name="Henrissat B."/>
            <person name="Morin E."/>
            <person name="Kohler A."/>
            <person name="Barry K."/>
            <person name="LaButti K."/>
            <person name="Morin E."/>
            <person name="Salamov A."/>
            <person name="Lipzen A."/>
            <person name="Mereny Z."/>
            <person name="Hegedus B."/>
            <person name="Baldrian P."/>
            <person name="Stursova M."/>
            <person name="Weitz H."/>
            <person name="Taylor A."/>
            <person name="Grigoriev I.V."/>
            <person name="Nagy L.G."/>
            <person name="Martin F."/>
            <person name="Kauserud H."/>
        </authorList>
    </citation>
    <scope>NUCLEOTIDE SEQUENCE</scope>
    <source>
        <strain evidence="1">CBHHK067</strain>
    </source>
</reference>
<gene>
    <name evidence="1" type="ORF">B0H17DRAFT_1211658</name>
</gene>
<dbReference type="AlphaFoldDB" id="A0AAD7CU88"/>
<comment type="caution">
    <text evidence="1">The sequence shown here is derived from an EMBL/GenBank/DDBJ whole genome shotgun (WGS) entry which is preliminary data.</text>
</comment>
<evidence type="ECO:0000313" key="2">
    <source>
        <dbReference type="Proteomes" id="UP001221757"/>
    </source>
</evidence>
<keyword evidence="2" id="KW-1185">Reference proteome</keyword>
<sequence>MDNALLRMALRSCALVAHTFVRPCETYFFHRLTLLEAERTSRENLYALFAERPHFASYVRALSFALNVEDKDLVEQLKSLTHTLGSMANLARLEILTDMDHAWSIYPAPLRESFSAVCGLPSMRHIGFSYMRFQDASELHTLLSKSAGLKTLLLRRIDFQNTSQPSASKRSLKRLRGWSWTR</sequence>
<name>A0AAD7CU88_MYCRO</name>
<dbReference type="EMBL" id="JARKIE010000233">
    <property type="protein sequence ID" value="KAJ7663485.1"/>
    <property type="molecule type" value="Genomic_DNA"/>
</dbReference>
<proteinExistence type="predicted"/>
<evidence type="ECO:0000313" key="1">
    <source>
        <dbReference type="EMBL" id="KAJ7663485.1"/>
    </source>
</evidence>